<evidence type="ECO:0000256" key="1">
    <source>
        <dbReference type="SAM" id="MobiDB-lite"/>
    </source>
</evidence>
<reference evidence="2 3" key="1">
    <citation type="submission" date="2024-01" db="EMBL/GenBank/DDBJ databases">
        <title>Genome assemblies of Stephania.</title>
        <authorList>
            <person name="Yang L."/>
        </authorList>
    </citation>
    <scope>NUCLEOTIDE SEQUENCE [LARGE SCALE GENOMIC DNA]</scope>
    <source>
        <strain evidence="2">JXDWG</strain>
        <tissue evidence="2">Leaf</tissue>
    </source>
</reference>
<accession>A0AAP0IP27</accession>
<dbReference type="AlphaFoldDB" id="A0AAP0IP27"/>
<proteinExistence type="predicted"/>
<feature type="region of interest" description="Disordered" evidence="1">
    <location>
        <begin position="1"/>
        <end position="29"/>
    </location>
</feature>
<name>A0AAP0IP27_9MAGN</name>
<feature type="compositionally biased region" description="Basic and acidic residues" evidence="1">
    <location>
        <begin position="1"/>
        <end position="12"/>
    </location>
</feature>
<protein>
    <submittedName>
        <fullName evidence="2">Uncharacterized protein</fullName>
    </submittedName>
</protein>
<gene>
    <name evidence="2" type="ORF">Scep_017206</name>
</gene>
<dbReference type="Proteomes" id="UP001419268">
    <property type="component" value="Unassembled WGS sequence"/>
</dbReference>
<dbReference type="EMBL" id="JBBNAG010000007">
    <property type="protein sequence ID" value="KAK9119113.1"/>
    <property type="molecule type" value="Genomic_DNA"/>
</dbReference>
<keyword evidence="3" id="KW-1185">Reference proteome</keyword>
<organism evidence="2 3">
    <name type="scientific">Stephania cephalantha</name>
    <dbReference type="NCBI Taxonomy" id="152367"/>
    <lineage>
        <taxon>Eukaryota</taxon>
        <taxon>Viridiplantae</taxon>
        <taxon>Streptophyta</taxon>
        <taxon>Embryophyta</taxon>
        <taxon>Tracheophyta</taxon>
        <taxon>Spermatophyta</taxon>
        <taxon>Magnoliopsida</taxon>
        <taxon>Ranunculales</taxon>
        <taxon>Menispermaceae</taxon>
        <taxon>Menispermoideae</taxon>
        <taxon>Cissampelideae</taxon>
        <taxon>Stephania</taxon>
    </lineage>
</organism>
<evidence type="ECO:0000313" key="3">
    <source>
        <dbReference type="Proteomes" id="UP001419268"/>
    </source>
</evidence>
<evidence type="ECO:0000313" key="2">
    <source>
        <dbReference type="EMBL" id="KAK9119113.1"/>
    </source>
</evidence>
<comment type="caution">
    <text evidence="2">The sequence shown here is derived from an EMBL/GenBank/DDBJ whole genome shotgun (WGS) entry which is preliminary data.</text>
</comment>
<sequence>MANERAKRQRANEDDDIIEIDKPAVDAPSHIPPSFEPISTGYEDSYVPTWGVKSTDTYVGNEMISRDLVLHGSTPRDRDAVAGFDTEQSLSLAYQPAAIVCSFDYHNMFILYLSWQLIDNGTYLLLDGWAKAVELLGPEFNFARE</sequence>